<evidence type="ECO:0000259" key="1">
    <source>
        <dbReference type="PROSITE" id="PS51186"/>
    </source>
</evidence>
<dbReference type="InterPro" id="IPR000182">
    <property type="entry name" value="GNAT_dom"/>
</dbReference>
<dbReference type="Pfam" id="PF00583">
    <property type="entry name" value="Acetyltransf_1"/>
    <property type="match status" value="1"/>
</dbReference>
<dbReference type="GO" id="GO:0016747">
    <property type="term" value="F:acyltransferase activity, transferring groups other than amino-acyl groups"/>
    <property type="evidence" value="ECO:0007669"/>
    <property type="project" value="InterPro"/>
</dbReference>
<feature type="domain" description="N-acetyltransferase" evidence="1">
    <location>
        <begin position="94"/>
        <end position="254"/>
    </location>
</feature>
<dbReference type="KEGG" id="nmu:Nmul_A0726"/>
<dbReference type="EMBL" id="CP000103">
    <property type="protein sequence ID" value="ABB74033.1"/>
    <property type="molecule type" value="Genomic_DNA"/>
</dbReference>
<dbReference type="Proteomes" id="UP000236751">
    <property type="component" value="Unassembled WGS sequence"/>
</dbReference>
<protein>
    <submittedName>
        <fullName evidence="3">Acetyltransferase (GNAT) family protein</fullName>
    </submittedName>
    <submittedName>
        <fullName evidence="2">GCN5-related N-acetyltransferase</fullName>
    </submittedName>
</protein>
<dbReference type="STRING" id="323848.Nmul_A0726"/>
<keyword evidence="4" id="KW-1185">Reference proteome</keyword>
<evidence type="ECO:0000313" key="3">
    <source>
        <dbReference type="EMBL" id="SEF54899.1"/>
    </source>
</evidence>
<keyword evidence="3" id="KW-0808">Transferase</keyword>
<reference evidence="2 4" key="3">
    <citation type="journal article" date="2008" name="Appl. Environ. Microbiol.">
        <title>Complete genome sequence of Nitrosospira multiformis, an ammonia-oxidizing bacterium from the soil environment.</title>
        <authorList>
            <person name="Norton J.M."/>
            <person name="Klotz M.G."/>
            <person name="Stein L.Y."/>
            <person name="Arp D.J."/>
            <person name="Bottomley P.J."/>
            <person name="Chain P.S."/>
            <person name="Hauser L.J."/>
            <person name="Land M.L."/>
            <person name="Larimer F.W."/>
            <person name="Shin M.W."/>
            <person name="Starkenburg S.R."/>
        </authorList>
    </citation>
    <scope>NUCLEOTIDE SEQUENCE [LARGE SCALE GENOMIC DNA]</scope>
    <source>
        <strain evidence="2">ATCC 25196</strain>
        <strain evidence="4">ATCC 25196 / NCIMB 11849 / C 71</strain>
    </source>
</reference>
<dbReference type="Gene3D" id="3.40.630.30">
    <property type="match status" value="1"/>
</dbReference>
<dbReference type="OrthoDB" id="5651118at2"/>
<reference evidence="4" key="1">
    <citation type="submission" date="2005-08" db="EMBL/GenBank/DDBJ databases">
        <title>Complete sequence of chromosome 1 of Nitrosospira multiformis ATCC 25196.</title>
        <authorList>
            <person name="Copeland A."/>
            <person name="Lucas S."/>
            <person name="Lapidus A."/>
            <person name="Barry K."/>
            <person name="Detter J.C."/>
            <person name="Glavina T."/>
            <person name="Hammon N."/>
            <person name="Israni S."/>
            <person name="Pitluck S."/>
            <person name="Chain P."/>
            <person name="Malfatti S."/>
            <person name="Shin M."/>
            <person name="Vergez L."/>
            <person name="Schmutz J."/>
            <person name="Larimer F."/>
            <person name="Land M."/>
            <person name="Hauser L."/>
            <person name="Kyrpides N."/>
            <person name="Lykidis A."/>
            <person name="Richardson P."/>
        </authorList>
    </citation>
    <scope>NUCLEOTIDE SEQUENCE [LARGE SCALE GENOMIC DNA]</scope>
    <source>
        <strain evidence="4">ATCC 25196 / NCIMB 11849 / C 71</strain>
    </source>
</reference>
<dbReference type="PROSITE" id="PS51186">
    <property type="entry name" value="GNAT"/>
    <property type="match status" value="1"/>
</dbReference>
<dbReference type="HOGENOM" id="CLU_1061020_0_0_4"/>
<dbReference type="AlphaFoldDB" id="Q2YB38"/>
<dbReference type="InterPro" id="IPR016181">
    <property type="entry name" value="Acyl_CoA_acyltransferase"/>
</dbReference>
<accession>Q2YB38</accession>
<dbReference type="CDD" id="cd04301">
    <property type="entry name" value="NAT_SF"/>
    <property type="match status" value="1"/>
</dbReference>
<dbReference type="RefSeq" id="WP_011380083.1">
    <property type="nucleotide sequence ID" value="NC_007614.1"/>
</dbReference>
<sequence>MNRYLSELDQHRFGVITVKAEGLESIEDLEECISFSNNNKADLLIARLDASKINVVHQLETLGSILCDTLIYYELRCLRVKNSIPTAHTDEEPFRLREVMARDQVAVTDVAREAFSEYVGHYHSDPMLNRHDCDEAYVSWCEKTIKNAGESNKVIVAEDGNGICGFLTMKIHNDKRLELVLSGVVKRVEGRGVYRRMIQYAVEYAIRTGFKRIFTSTQIINLAVQRVWTAQGFLPQKFEYTFHKWFKANIKPVPIANKLHFG</sequence>
<proteinExistence type="predicted"/>
<gene>
    <name evidence="2" type="ordered locus">Nmul_A0726</name>
    <name evidence="3" type="ORF">SAMN05216403_10399</name>
</gene>
<evidence type="ECO:0000313" key="2">
    <source>
        <dbReference type="EMBL" id="ABB74033.1"/>
    </source>
</evidence>
<name>Q2YB38_NITMU</name>
<evidence type="ECO:0000313" key="4">
    <source>
        <dbReference type="Proteomes" id="UP000002718"/>
    </source>
</evidence>
<reference evidence="3 5" key="4">
    <citation type="submission" date="2016-10" db="EMBL/GenBank/DDBJ databases">
        <authorList>
            <person name="de Groot N.N."/>
        </authorList>
    </citation>
    <scope>NUCLEOTIDE SEQUENCE [LARGE SCALE GENOMIC DNA]</scope>
    <source>
        <strain evidence="3 5">Nl13</strain>
    </source>
</reference>
<dbReference type="Proteomes" id="UP000002718">
    <property type="component" value="Chromosome"/>
</dbReference>
<reference evidence="2" key="2">
    <citation type="submission" date="2005-08" db="EMBL/GenBank/DDBJ databases">
        <title>Complete sequence of Chromosome 1 of Nitrosospira multiformis ATCC 25196.</title>
        <authorList>
            <consortium name="US DOE Joint Genome Institute"/>
            <person name="Copeland A."/>
            <person name="Lucas S."/>
            <person name="Lapidus A."/>
            <person name="Barry K."/>
            <person name="Detter J.C."/>
            <person name="Glavina T."/>
            <person name="Hammon N."/>
            <person name="Israni S."/>
            <person name="Pitluck S."/>
            <person name="Chain P."/>
            <person name="Malfatti S."/>
            <person name="Shin M."/>
            <person name="Vergez L."/>
            <person name="Schmutz J."/>
            <person name="Larimer F."/>
            <person name="Land M."/>
            <person name="Hauser L."/>
            <person name="Kyrpides N."/>
            <person name="Lykidis A."/>
            <person name="Richardson P."/>
        </authorList>
    </citation>
    <scope>NUCLEOTIDE SEQUENCE</scope>
    <source>
        <strain evidence="2">ATCC 25196</strain>
    </source>
</reference>
<evidence type="ECO:0000313" key="5">
    <source>
        <dbReference type="Proteomes" id="UP000236751"/>
    </source>
</evidence>
<organism evidence="2 4">
    <name type="scientific">Nitrosospira multiformis (strain ATCC 25196 / NCIMB 11849 / C 71)</name>
    <dbReference type="NCBI Taxonomy" id="323848"/>
    <lineage>
        <taxon>Bacteria</taxon>
        <taxon>Pseudomonadati</taxon>
        <taxon>Pseudomonadota</taxon>
        <taxon>Betaproteobacteria</taxon>
        <taxon>Nitrosomonadales</taxon>
        <taxon>Nitrosomonadaceae</taxon>
        <taxon>Nitrosospira</taxon>
    </lineage>
</organism>
<dbReference type="EMBL" id="FNVK01000003">
    <property type="protein sequence ID" value="SEF54899.1"/>
    <property type="molecule type" value="Genomic_DNA"/>
</dbReference>
<dbReference type="eggNOG" id="COG0456">
    <property type="taxonomic scope" value="Bacteria"/>
</dbReference>
<dbReference type="SUPFAM" id="SSF55729">
    <property type="entry name" value="Acyl-CoA N-acyltransferases (Nat)"/>
    <property type="match status" value="1"/>
</dbReference>